<evidence type="ECO:0000256" key="3">
    <source>
        <dbReference type="ARBA" id="ARBA00022679"/>
    </source>
</evidence>
<evidence type="ECO:0000256" key="12">
    <source>
        <dbReference type="ARBA" id="ARBA00025280"/>
    </source>
</evidence>
<dbReference type="PANTHER" id="PTHR42995">
    <property type="entry name" value="ACETYL-COENZYME A CARBOXYLASE CARBOXYL TRANSFERASE SUBUNIT BETA, CHLOROPLASTIC"/>
    <property type="match status" value="1"/>
</dbReference>
<keyword evidence="10 13" id="KW-0443">Lipid metabolism</keyword>
<dbReference type="HAMAP" id="MF_01395">
    <property type="entry name" value="AcetylCoA_CT_beta"/>
    <property type="match status" value="1"/>
</dbReference>
<keyword evidence="2 13" id="KW-0444">Lipid biosynthesis</keyword>
<dbReference type="GO" id="GO:0009317">
    <property type="term" value="C:acetyl-CoA carboxylase complex"/>
    <property type="evidence" value="ECO:0007669"/>
    <property type="project" value="InterPro"/>
</dbReference>
<comment type="catalytic activity">
    <reaction evidence="13">
        <text>N(6)-carboxybiotinyl-L-lysyl-[protein] + acetyl-CoA = N(6)-biotinyl-L-lysyl-[protein] + malonyl-CoA</text>
        <dbReference type="Rhea" id="RHEA:54728"/>
        <dbReference type="Rhea" id="RHEA-COMP:10505"/>
        <dbReference type="Rhea" id="RHEA-COMP:10506"/>
        <dbReference type="ChEBI" id="CHEBI:57288"/>
        <dbReference type="ChEBI" id="CHEBI:57384"/>
        <dbReference type="ChEBI" id="CHEBI:83144"/>
        <dbReference type="ChEBI" id="CHEBI:83145"/>
        <dbReference type="EC" id="2.1.3.15"/>
    </reaction>
</comment>
<evidence type="ECO:0000256" key="5">
    <source>
        <dbReference type="ARBA" id="ARBA00022741"/>
    </source>
</evidence>
<evidence type="ECO:0000256" key="10">
    <source>
        <dbReference type="ARBA" id="ARBA00023098"/>
    </source>
</evidence>
<evidence type="ECO:0000256" key="9">
    <source>
        <dbReference type="ARBA" id="ARBA00022840"/>
    </source>
</evidence>
<dbReference type="InterPro" id="IPR041010">
    <property type="entry name" value="Znf-ACC"/>
</dbReference>
<evidence type="ECO:0000259" key="14">
    <source>
        <dbReference type="PROSITE" id="PS50980"/>
    </source>
</evidence>
<keyword evidence="5 13" id="KW-0547">Nucleotide-binding</keyword>
<comment type="pathway">
    <text evidence="13">Lipid metabolism; malonyl-CoA biosynthesis; malonyl-CoA from acetyl-CoA: step 1/1.</text>
</comment>
<evidence type="ECO:0000256" key="11">
    <source>
        <dbReference type="ARBA" id="ARBA00023160"/>
    </source>
</evidence>
<keyword evidence="13" id="KW-0963">Cytoplasm</keyword>
<dbReference type="Pfam" id="PF17848">
    <property type="entry name" value="Zn_ribbon_ACC"/>
    <property type="match status" value="1"/>
</dbReference>
<feature type="binding site" evidence="13">
    <location>
        <position position="57"/>
    </location>
    <ligand>
        <name>Zn(2+)</name>
        <dbReference type="ChEBI" id="CHEBI:29105"/>
    </ligand>
</feature>
<accession>A0A9D1FYK4</accession>
<dbReference type="Pfam" id="PF01039">
    <property type="entry name" value="Carboxyl_trans"/>
    <property type="match status" value="1"/>
</dbReference>
<dbReference type="PANTHER" id="PTHR42995:SF5">
    <property type="entry name" value="ACETYL-COENZYME A CARBOXYLASE CARBOXYL TRANSFERASE SUBUNIT BETA, CHLOROPLASTIC"/>
    <property type="match status" value="1"/>
</dbReference>
<dbReference type="Proteomes" id="UP000824140">
    <property type="component" value="Unassembled WGS sequence"/>
</dbReference>
<feature type="binding site" evidence="13">
    <location>
        <position position="38"/>
    </location>
    <ligand>
        <name>Zn(2+)</name>
        <dbReference type="ChEBI" id="CHEBI:29105"/>
    </ligand>
</feature>
<comment type="function">
    <text evidence="12 13">Component of the acetyl coenzyme A carboxylase (ACC) complex. Biotin carboxylase (BC) catalyzes the carboxylation of biotin on its carrier protein (BCCP) and then the CO(2) group is transferred by the transcarboxylase to acetyl-CoA to form malonyl-CoA.</text>
</comment>
<reference evidence="15" key="2">
    <citation type="journal article" date="2021" name="PeerJ">
        <title>Extensive microbial diversity within the chicken gut microbiome revealed by metagenomics and culture.</title>
        <authorList>
            <person name="Gilroy R."/>
            <person name="Ravi A."/>
            <person name="Getino M."/>
            <person name="Pursley I."/>
            <person name="Horton D.L."/>
            <person name="Alikhan N.F."/>
            <person name="Baker D."/>
            <person name="Gharbi K."/>
            <person name="Hall N."/>
            <person name="Watson M."/>
            <person name="Adriaenssens E.M."/>
            <person name="Foster-Nyarko E."/>
            <person name="Jarju S."/>
            <person name="Secka A."/>
            <person name="Antonio M."/>
            <person name="Oren A."/>
            <person name="Chaudhuri R.R."/>
            <person name="La Ragione R."/>
            <person name="Hildebrand F."/>
            <person name="Pallen M.J."/>
        </authorList>
    </citation>
    <scope>NUCLEOTIDE SEQUENCE</scope>
    <source>
        <strain evidence="15">13766</strain>
    </source>
</reference>
<evidence type="ECO:0000256" key="4">
    <source>
        <dbReference type="ARBA" id="ARBA00022723"/>
    </source>
</evidence>
<organism evidence="15 16">
    <name type="scientific">Candidatus Alectryocaccomicrobium excrementavium</name>
    <dbReference type="NCBI Taxonomy" id="2840668"/>
    <lineage>
        <taxon>Bacteria</taxon>
        <taxon>Bacillati</taxon>
        <taxon>Bacillota</taxon>
        <taxon>Clostridia</taxon>
        <taxon>Candidatus Alectryocaccomicrobium</taxon>
    </lineage>
</organism>
<keyword evidence="15" id="KW-0436">Ligase</keyword>
<protein>
    <recommendedName>
        <fullName evidence="13">Acetyl-coenzyme A carboxylase carboxyl transferase subunit beta</fullName>
        <shortName evidence="13">ACCase subunit beta</shortName>
        <shortName evidence="13">Acetyl-CoA carboxylase carboxyltransferase subunit beta</shortName>
        <ecNumber evidence="13">2.1.3.15</ecNumber>
    </recommendedName>
</protein>
<feature type="domain" description="CoA carboxyltransferase N-terminal" evidence="14">
    <location>
        <begin position="31"/>
        <end position="297"/>
    </location>
</feature>
<keyword evidence="4 13" id="KW-0479">Metal-binding</keyword>
<keyword evidence="8 13" id="KW-0862">Zinc</keyword>
<dbReference type="GO" id="GO:0008270">
    <property type="term" value="F:zinc ion binding"/>
    <property type="evidence" value="ECO:0007669"/>
    <property type="project" value="UniProtKB-UniRule"/>
</dbReference>
<dbReference type="InterPro" id="IPR029045">
    <property type="entry name" value="ClpP/crotonase-like_dom_sf"/>
</dbReference>
<dbReference type="EC" id="2.1.3.15" evidence="13"/>
<evidence type="ECO:0000256" key="7">
    <source>
        <dbReference type="ARBA" id="ARBA00022832"/>
    </source>
</evidence>
<dbReference type="EMBL" id="DVJN01000039">
    <property type="protein sequence ID" value="HIS91794.1"/>
    <property type="molecule type" value="Genomic_DNA"/>
</dbReference>
<name>A0A9D1FYK4_9FIRM</name>
<dbReference type="GO" id="GO:2001295">
    <property type="term" value="P:malonyl-CoA biosynthetic process"/>
    <property type="evidence" value="ECO:0007669"/>
    <property type="project" value="UniProtKB-UniRule"/>
</dbReference>
<dbReference type="GO" id="GO:0006633">
    <property type="term" value="P:fatty acid biosynthetic process"/>
    <property type="evidence" value="ECO:0007669"/>
    <property type="project" value="UniProtKB-KW"/>
</dbReference>
<evidence type="ECO:0000256" key="8">
    <source>
        <dbReference type="ARBA" id="ARBA00022833"/>
    </source>
</evidence>
<dbReference type="InterPro" id="IPR000438">
    <property type="entry name" value="Acetyl_CoA_COase_Trfase_b_su"/>
</dbReference>
<keyword evidence="11 13" id="KW-0275">Fatty acid biosynthesis</keyword>
<gene>
    <name evidence="13" type="primary">accD</name>
    <name evidence="15" type="ORF">IAA84_02125</name>
</gene>
<evidence type="ECO:0000256" key="13">
    <source>
        <dbReference type="HAMAP-Rule" id="MF_01395"/>
    </source>
</evidence>
<comment type="subcellular location">
    <subcellularLocation>
        <location evidence="1 13">Cytoplasm</location>
    </subcellularLocation>
</comment>
<dbReference type="GO" id="GO:0016743">
    <property type="term" value="F:carboxyl- or carbamoyltransferase activity"/>
    <property type="evidence" value="ECO:0007669"/>
    <property type="project" value="UniProtKB-UniRule"/>
</dbReference>
<evidence type="ECO:0000313" key="15">
    <source>
        <dbReference type="EMBL" id="HIS91794.1"/>
    </source>
</evidence>
<dbReference type="PROSITE" id="PS50980">
    <property type="entry name" value="COA_CT_NTER"/>
    <property type="match status" value="1"/>
</dbReference>
<dbReference type="Gene3D" id="3.90.226.10">
    <property type="entry name" value="2-enoyl-CoA Hydratase, Chain A, domain 1"/>
    <property type="match status" value="1"/>
</dbReference>
<sequence length="300" mass="32966">MLPKYLFRKPKITLEDAMNPNADAPSAPDKMYVSCPGCKAMLLASDLEASAYVCPRCGHHMRMNARKRIRLICDADSFSEMDADLRSDDPLHFPEYPEKVQKARKVSGDVEGVKTGIARIGGIEVALFVMNPYFMMGSMGTAVGEKITRLFEYALEHSLPVIGFTVSGGARVQEGILSLMQMAKTSGAVRRHSEAGNLYIVVLTDPTTGGVVASFAMEADIALAEPRALIGFAGPRVIEQTIRQKLPEGFQRAEFQLERGFIDAICDRRSQRDTLIQLLRLHGYGPRAGKEAAACRHTTE</sequence>
<evidence type="ECO:0000256" key="2">
    <source>
        <dbReference type="ARBA" id="ARBA00022516"/>
    </source>
</evidence>
<comment type="caution">
    <text evidence="15">The sequence shown here is derived from an EMBL/GenBank/DDBJ whole genome shotgun (WGS) entry which is preliminary data.</text>
</comment>
<comment type="cofactor">
    <cofactor evidence="13">
        <name>Zn(2+)</name>
        <dbReference type="ChEBI" id="CHEBI:29105"/>
    </cofactor>
    <text evidence="13">Binds 1 zinc ion per subunit.</text>
</comment>
<dbReference type="InterPro" id="IPR034733">
    <property type="entry name" value="AcCoA_carboxyl_beta"/>
</dbReference>
<feature type="zinc finger region" description="C4-type" evidence="13">
    <location>
        <begin position="35"/>
        <end position="57"/>
    </location>
</feature>
<dbReference type="NCBIfam" id="TIGR00515">
    <property type="entry name" value="accD"/>
    <property type="match status" value="1"/>
</dbReference>
<dbReference type="InterPro" id="IPR011762">
    <property type="entry name" value="COA_CT_N"/>
</dbReference>
<comment type="similarity">
    <text evidence="13">Belongs to the AccD/PCCB family.</text>
</comment>
<comment type="subunit">
    <text evidence="13">Acetyl-CoA carboxylase is a heterohexamer composed of biotin carboxyl carrier protein (AccB), biotin carboxylase (AccC) and two subunits each of ACCase subunit alpha (AccA) and ACCase subunit beta (AccD).</text>
</comment>
<dbReference type="PRINTS" id="PR01070">
    <property type="entry name" value="ACCCTRFRASEB"/>
</dbReference>
<dbReference type="GO" id="GO:0003989">
    <property type="term" value="F:acetyl-CoA carboxylase activity"/>
    <property type="evidence" value="ECO:0007669"/>
    <property type="project" value="InterPro"/>
</dbReference>
<keyword evidence="3 13" id="KW-0808">Transferase</keyword>
<evidence type="ECO:0000313" key="16">
    <source>
        <dbReference type="Proteomes" id="UP000824140"/>
    </source>
</evidence>
<feature type="binding site" evidence="13">
    <location>
        <position position="35"/>
    </location>
    <ligand>
        <name>Zn(2+)</name>
        <dbReference type="ChEBI" id="CHEBI:29105"/>
    </ligand>
</feature>
<proteinExistence type="inferred from homology"/>
<keyword evidence="9 13" id="KW-0067">ATP-binding</keyword>
<dbReference type="SUPFAM" id="SSF52096">
    <property type="entry name" value="ClpP/crotonase"/>
    <property type="match status" value="1"/>
</dbReference>
<keyword evidence="6 13" id="KW-0863">Zinc-finger</keyword>
<dbReference type="GO" id="GO:0005524">
    <property type="term" value="F:ATP binding"/>
    <property type="evidence" value="ECO:0007669"/>
    <property type="project" value="UniProtKB-KW"/>
</dbReference>
<feature type="binding site" evidence="13">
    <location>
        <position position="54"/>
    </location>
    <ligand>
        <name>Zn(2+)</name>
        <dbReference type="ChEBI" id="CHEBI:29105"/>
    </ligand>
</feature>
<evidence type="ECO:0000256" key="1">
    <source>
        <dbReference type="ARBA" id="ARBA00004496"/>
    </source>
</evidence>
<evidence type="ECO:0000256" key="6">
    <source>
        <dbReference type="ARBA" id="ARBA00022771"/>
    </source>
</evidence>
<reference evidence="15" key="1">
    <citation type="submission" date="2020-10" db="EMBL/GenBank/DDBJ databases">
        <authorList>
            <person name="Gilroy R."/>
        </authorList>
    </citation>
    <scope>NUCLEOTIDE SEQUENCE</scope>
    <source>
        <strain evidence="15">13766</strain>
    </source>
</reference>
<dbReference type="AlphaFoldDB" id="A0A9D1FYK4"/>
<keyword evidence="7 13" id="KW-0276">Fatty acid metabolism</keyword>